<dbReference type="Gene3D" id="3.30.450.20">
    <property type="entry name" value="PAS domain"/>
    <property type="match status" value="1"/>
</dbReference>
<dbReference type="RefSeq" id="WP_110526411.1">
    <property type="nucleotide sequence ID" value="NZ_QKOE01000011.1"/>
</dbReference>
<feature type="domain" description="PAS fold-3" evidence="1">
    <location>
        <begin position="31"/>
        <end position="112"/>
    </location>
</feature>
<evidence type="ECO:0000313" key="3">
    <source>
        <dbReference type="Proteomes" id="UP000248259"/>
    </source>
</evidence>
<organism evidence="2 3">
    <name type="scientific">Parazoarcus communis SWub3 = DSM 12120</name>
    <dbReference type="NCBI Taxonomy" id="1121029"/>
    <lineage>
        <taxon>Bacteria</taxon>
        <taxon>Pseudomonadati</taxon>
        <taxon>Pseudomonadota</taxon>
        <taxon>Betaproteobacteria</taxon>
        <taxon>Rhodocyclales</taxon>
        <taxon>Zoogloeaceae</taxon>
        <taxon>Parazoarcus</taxon>
    </lineage>
</organism>
<dbReference type="EMBL" id="QKOE01000011">
    <property type="protein sequence ID" value="PZA15835.1"/>
    <property type="molecule type" value="Genomic_DNA"/>
</dbReference>
<dbReference type="InterPro" id="IPR035965">
    <property type="entry name" value="PAS-like_dom_sf"/>
</dbReference>
<dbReference type="InterPro" id="IPR013655">
    <property type="entry name" value="PAS_fold_3"/>
</dbReference>
<dbReference type="OrthoDB" id="9806477at2"/>
<comment type="caution">
    <text evidence="2">The sequence shown here is derived from an EMBL/GenBank/DDBJ whole genome shotgun (WGS) entry which is preliminary data.</text>
</comment>
<dbReference type="InterPro" id="IPR000014">
    <property type="entry name" value="PAS"/>
</dbReference>
<keyword evidence="3" id="KW-1185">Reference proteome</keyword>
<name>A0A323UTN1_9RHOO</name>
<dbReference type="Proteomes" id="UP000248259">
    <property type="component" value="Unassembled WGS sequence"/>
</dbReference>
<evidence type="ECO:0000313" key="2">
    <source>
        <dbReference type="EMBL" id="PZA15835.1"/>
    </source>
</evidence>
<dbReference type="Pfam" id="PF08447">
    <property type="entry name" value="PAS_3"/>
    <property type="match status" value="1"/>
</dbReference>
<accession>A0A323UTN1</accession>
<protein>
    <submittedName>
        <fullName evidence="2">Aerotaxis receptor Aer</fullName>
    </submittedName>
</protein>
<keyword evidence="2" id="KW-0675">Receptor</keyword>
<dbReference type="SUPFAM" id="SSF55785">
    <property type="entry name" value="PYP-like sensor domain (PAS domain)"/>
    <property type="match status" value="1"/>
</dbReference>
<dbReference type="NCBIfam" id="TIGR00229">
    <property type="entry name" value="sensory_box"/>
    <property type="match status" value="1"/>
</dbReference>
<proteinExistence type="predicted"/>
<evidence type="ECO:0000259" key="1">
    <source>
        <dbReference type="Pfam" id="PF08447"/>
    </source>
</evidence>
<dbReference type="AlphaFoldDB" id="A0A323UTN1"/>
<reference evidence="2 3" key="1">
    <citation type="submission" date="2018-06" db="EMBL/GenBank/DDBJ databases">
        <title>Azoarcus communis strain SWub3 genome.</title>
        <authorList>
            <person name="Zorraquino Salvo V."/>
            <person name="Toubiana D."/>
            <person name="Blumwald E."/>
        </authorList>
    </citation>
    <scope>NUCLEOTIDE SEQUENCE [LARGE SCALE GENOMIC DNA]</scope>
    <source>
        <strain evidence="2 3">SWub3</strain>
    </source>
</reference>
<dbReference type="CDD" id="cd00130">
    <property type="entry name" value="PAS"/>
    <property type="match status" value="1"/>
</dbReference>
<sequence length="177" mass="20236">MKNKISPTQQEVKLPAQDMIVTKTDLTGRITYANRTFMRISNFAERELLGIQHNIVRHPDMPRGVYRFMWDTLKSGREFFGVVKNMTSEGHFYWVFANVTPDLDVNGKTIGYFSVRRPPPADMVRAVVPLYEAMLRVEQQAGPAKAPEASLALLEQTMAEQGCSYDRFVLGLYEKSR</sequence>
<gene>
    <name evidence="2" type="ORF">DNK49_14690</name>
</gene>